<organism evidence="1 2">
    <name type="scientific">Robertmurraya beringensis</name>
    <dbReference type="NCBI Taxonomy" id="641660"/>
    <lineage>
        <taxon>Bacteria</taxon>
        <taxon>Bacillati</taxon>
        <taxon>Bacillota</taxon>
        <taxon>Bacilli</taxon>
        <taxon>Bacillales</taxon>
        <taxon>Bacillaceae</taxon>
        <taxon>Robertmurraya</taxon>
    </lineage>
</organism>
<dbReference type="RefSeq" id="WP_340906611.1">
    <property type="nucleotide sequence ID" value="NZ_JBHLUU010000005.1"/>
</dbReference>
<reference evidence="1 2" key="1">
    <citation type="submission" date="2024-09" db="EMBL/GenBank/DDBJ databases">
        <authorList>
            <person name="Sun Q."/>
            <person name="Mori K."/>
        </authorList>
    </citation>
    <scope>NUCLEOTIDE SEQUENCE [LARGE SCALE GENOMIC DNA]</scope>
    <source>
        <strain evidence="1 2">CGMCC 1.9126</strain>
    </source>
</reference>
<name>A0ABV6KKN8_9BACI</name>
<evidence type="ECO:0000313" key="1">
    <source>
        <dbReference type="EMBL" id="MFC0473891.1"/>
    </source>
</evidence>
<dbReference type="EMBL" id="JBHLUU010000005">
    <property type="protein sequence ID" value="MFC0473891.1"/>
    <property type="molecule type" value="Genomic_DNA"/>
</dbReference>
<evidence type="ECO:0000313" key="2">
    <source>
        <dbReference type="Proteomes" id="UP001589738"/>
    </source>
</evidence>
<dbReference type="Proteomes" id="UP001589738">
    <property type="component" value="Unassembled WGS sequence"/>
</dbReference>
<keyword evidence="2" id="KW-1185">Reference proteome</keyword>
<proteinExistence type="predicted"/>
<sequence length="914" mass="107449">MEKISIKEAICLLDNNEEVNGEINQIDKKLYLNGNVIRKLYPEYSMDYKTLRRLADEGKIKSKFVKEIQLFSVYDVVEYKVNLNLFRSGFITIRQFLKKLGIPKPVSNSYYNERFLELHNNGNLKMVCINEVIKGNNYYILKLDLEKFCNNMVSLVEAAEIMGSNVNDFAYIWPKIGKPIIKIQKNNQQYHYIYKNDFYEYRDKKIAKHNSYSRQAASFKLNISPASFEKVVNEYSLTPVYEEIGEREKKVYFSQQDIEFLKTEQDKLWDYYLIHYYTRDEAKKYLNLTEIITRYGFTTVPIPPLLRTNRTERKMNKIHHVYLKSEIEEYKFKKVNYEKKRDIINRMDADPFLIFKIALKEFKYIFPPSSKNTEKFWLQFVGRKLQRTNASDDTKRDYIKELLRVTELIISNSIDRDILTQSHKELNLRIFRNKDIPANIKNHFISFIRAINKNLSKKGLKGYDLNKLDFKPIPNENGNEKSIYQISEYMGLLDYVGDISLHKNKAIRDAKNAGSSNYVNYASSWLYVLLHMNNAWRHRDITLFPRIDISKTRVDSLEWFEGNELTLEEAKSIINQVKSINFIHSKTQKRRYFFCSEELTLAFAYAAIICELRCKKASSKTLIDFNSVKRKFTNTHRKAFFSSFISTFSFGSRKMNRTLISYIYNVIKKVTKRNPLEITKFIRSHSDEEITNIYIDIPREHIDFLTNQLFEVGHFGYSYEILGDLLLGQPSTDRVARTNRSLLIKNTFGDYVQIETIAAFFNALLRERDLVKKVLNNHPDLTDLLNCINLGQQPAKQYGYQCVFQRCQFPEKECGDCPFVIPHIYALSDIGQTIVDRLNDFSAKFYLTDKVGEKTRLTNRLYPQLFLLKQAVEKFGEDTVTQFIPGGLPALKEELKKLPSALEYLTIRSGEKNE</sequence>
<accession>A0ABV6KKN8</accession>
<gene>
    <name evidence="1" type="ORF">ACFFHF_00845</name>
</gene>
<protein>
    <submittedName>
        <fullName evidence="1">Uncharacterized protein</fullName>
    </submittedName>
</protein>
<comment type="caution">
    <text evidence="1">The sequence shown here is derived from an EMBL/GenBank/DDBJ whole genome shotgun (WGS) entry which is preliminary data.</text>
</comment>